<dbReference type="PROSITE" id="PS00292">
    <property type="entry name" value="CYCLINS"/>
    <property type="match status" value="1"/>
</dbReference>
<dbReference type="Pfam" id="PF00134">
    <property type="entry name" value="Cyclin_N"/>
    <property type="match status" value="1"/>
</dbReference>
<reference evidence="7" key="1">
    <citation type="submission" date="2020-06" db="EMBL/GenBank/DDBJ databases">
        <authorList>
            <consortium name="Plant Systems Biology data submission"/>
        </authorList>
    </citation>
    <scope>NUCLEOTIDE SEQUENCE</scope>
    <source>
        <strain evidence="7">D6</strain>
    </source>
</reference>
<name>A0A9N8DWG5_9STRA</name>
<dbReference type="Proteomes" id="UP001153069">
    <property type="component" value="Unassembled WGS sequence"/>
</dbReference>
<evidence type="ECO:0000256" key="1">
    <source>
        <dbReference type="ARBA" id="ARBA00022618"/>
    </source>
</evidence>
<evidence type="ECO:0000259" key="6">
    <source>
        <dbReference type="SMART" id="SM00385"/>
    </source>
</evidence>
<sequence length="328" mass="37072">MMNQEQQHQEIKMDVSTLQAMRRQEKNYMCGDYLYQQQEESRYRLNWPQQNGINVACRSSMLIWMQTVVNFIGFEPETVEIAMSYLDRFLQTPAGNDAMNCRTIFQLAAMTALYTAVKINCAEALTPKLLAELSQGSYQEDQFENMECIMLEALQWRVNPPTGTSLVHEIVDLIVASSQLDMTEELQQSIVETARLQAEFALGDYELVTIKKSIVAVAAVANALEHERIRGFHLQTFLQEVLVSGQQQEDSSLELDLKQASLVKKTLREALPADDGEEQDPSTVVLDMDSSSRSIGKSLQEDEDVPRKRMSAGRSPRSVIQRNVAHAA</sequence>
<dbReference type="InterPro" id="IPR006671">
    <property type="entry name" value="Cyclin_N"/>
</dbReference>
<dbReference type="OrthoDB" id="64224at2759"/>
<evidence type="ECO:0000313" key="8">
    <source>
        <dbReference type="Proteomes" id="UP001153069"/>
    </source>
</evidence>
<dbReference type="InterPro" id="IPR048258">
    <property type="entry name" value="Cyclins_cyclin-box"/>
</dbReference>
<dbReference type="SMART" id="SM00385">
    <property type="entry name" value="CYCLIN"/>
    <property type="match status" value="1"/>
</dbReference>
<dbReference type="GO" id="GO:0051301">
    <property type="term" value="P:cell division"/>
    <property type="evidence" value="ECO:0007669"/>
    <property type="project" value="UniProtKB-KW"/>
</dbReference>
<keyword evidence="3" id="KW-0131">Cell cycle</keyword>
<dbReference type="FunFam" id="1.10.472.10:FF:000093">
    <property type="entry name" value="Predicted protein"/>
    <property type="match status" value="1"/>
</dbReference>
<keyword evidence="1" id="KW-0132">Cell division</keyword>
<feature type="domain" description="Cyclin-like" evidence="6">
    <location>
        <begin position="63"/>
        <end position="152"/>
    </location>
</feature>
<evidence type="ECO:0000256" key="5">
    <source>
        <dbReference type="SAM" id="MobiDB-lite"/>
    </source>
</evidence>
<evidence type="ECO:0000256" key="3">
    <source>
        <dbReference type="ARBA" id="ARBA00023306"/>
    </source>
</evidence>
<comment type="caution">
    <text evidence="7">The sequence shown here is derived from an EMBL/GenBank/DDBJ whole genome shotgun (WGS) entry which is preliminary data.</text>
</comment>
<evidence type="ECO:0000256" key="2">
    <source>
        <dbReference type="ARBA" id="ARBA00023127"/>
    </source>
</evidence>
<evidence type="ECO:0000256" key="4">
    <source>
        <dbReference type="RuleBase" id="RU000383"/>
    </source>
</evidence>
<keyword evidence="8" id="KW-1185">Reference proteome</keyword>
<comment type="similarity">
    <text evidence="4">Belongs to the cyclin family.</text>
</comment>
<keyword evidence="2 4" id="KW-0195">Cyclin</keyword>
<dbReference type="Gene3D" id="1.10.472.10">
    <property type="entry name" value="Cyclin-like"/>
    <property type="match status" value="2"/>
</dbReference>
<proteinExistence type="inferred from homology"/>
<dbReference type="InterPro" id="IPR039361">
    <property type="entry name" value="Cyclin"/>
</dbReference>
<protein>
    <submittedName>
        <fullName evidence="7">Diatom-specific cyclin</fullName>
    </submittedName>
</protein>
<dbReference type="PANTHER" id="PTHR10177">
    <property type="entry name" value="CYCLINS"/>
    <property type="match status" value="1"/>
</dbReference>
<evidence type="ECO:0000313" key="7">
    <source>
        <dbReference type="EMBL" id="CAB9507259.1"/>
    </source>
</evidence>
<gene>
    <name evidence="7" type="ORF">SEMRO_299_G111360.1</name>
</gene>
<accession>A0A9N8DWG5</accession>
<dbReference type="InterPro" id="IPR036915">
    <property type="entry name" value="Cyclin-like_sf"/>
</dbReference>
<organism evidence="7 8">
    <name type="scientific">Seminavis robusta</name>
    <dbReference type="NCBI Taxonomy" id="568900"/>
    <lineage>
        <taxon>Eukaryota</taxon>
        <taxon>Sar</taxon>
        <taxon>Stramenopiles</taxon>
        <taxon>Ochrophyta</taxon>
        <taxon>Bacillariophyta</taxon>
        <taxon>Bacillariophyceae</taxon>
        <taxon>Bacillariophycidae</taxon>
        <taxon>Naviculales</taxon>
        <taxon>Naviculaceae</taxon>
        <taxon>Seminavis</taxon>
    </lineage>
</organism>
<dbReference type="EMBL" id="CAICTM010000298">
    <property type="protein sequence ID" value="CAB9507259.1"/>
    <property type="molecule type" value="Genomic_DNA"/>
</dbReference>
<dbReference type="InterPro" id="IPR013763">
    <property type="entry name" value="Cyclin-like_dom"/>
</dbReference>
<feature type="region of interest" description="Disordered" evidence="5">
    <location>
        <begin position="271"/>
        <end position="328"/>
    </location>
</feature>
<dbReference type="SUPFAM" id="SSF47954">
    <property type="entry name" value="Cyclin-like"/>
    <property type="match status" value="1"/>
</dbReference>
<dbReference type="AlphaFoldDB" id="A0A9N8DWG5"/>